<dbReference type="HAMAP" id="MF_00795">
    <property type="entry name" value="CutC"/>
    <property type="match status" value="1"/>
</dbReference>
<gene>
    <name evidence="2" type="primary">cutC</name>
    <name evidence="3" type="ORF">HQ945_10445</name>
</gene>
<evidence type="ECO:0000256" key="1">
    <source>
        <dbReference type="ARBA" id="ARBA00007768"/>
    </source>
</evidence>
<evidence type="ECO:0000313" key="3">
    <source>
        <dbReference type="EMBL" id="NTS31673.1"/>
    </source>
</evidence>
<dbReference type="InterPro" id="IPR005627">
    <property type="entry name" value="CutC-like"/>
</dbReference>
<dbReference type="PANTHER" id="PTHR12598:SF0">
    <property type="entry name" value="COPPER HOMEOSTASIS PROTEIN CUTC HOMOLOG"/>
    <property type="match status" value="1"/>
</dbReference>
<comment type="subcellular location">
    <subcellularLocation>
        <location evidence="2">Cytoplasm</location>
    </subcellularLocation>
</comment>
<dbReference type="Proteomes" id="UP000550508">
    <property type="component" value="Unassembled WGS sequence"/>
</dbReference>
<dbReference type="SUPFAM" id="SSF110395">
    <property type="entry name" value="CutC-like"/>
    <property type="match status" value="1"/>
</dbReference>
<name>A0A849VV00_9HYPH</name>
<dbReference type="InterPro" id="IPR036822">
    <property type="entry name" value="CutC-like_dom_sf"/>
</dbReference>
<keyword evidence="4" id="KW-1185">Reference proteome</keyword>
<dbReference type="PANTHER" id="PTHR12598">
    <property type="entry name" value="COPPER HOMEOSTASIS PROTEIN CUTC"/>
    <property type="match status" value="1"/>
</dbReference>
<evidence type="ECO:0000256" key="2">
    <source>
        <dbReference type="HAMAP-Rule" id="MF_00795"/>
    </source>
</evidence>
<dbReference type="AlphaFoldDB" id="A0A849VV00"/>
<dbReference type="Gene3D" id="3.20.20.380">
    <property type="entry name" value="Copper homeostasis (CutC) domain"/>
    <property type="match status" value="1"/>
</dbReference>
<dbReference type="Pfam" id="PF03932">
    <property type="entry name" value="CutC"/>
    <property type="match status" value="1"/>
</dbReference>
<dbReference type="GO" id="GO:0005737">
    <property type="term" value="C:cytoplasm"/>
    <property type="evidence" value="ECO:0007669"/>
    <property type="project" value="UniProtKB-SubCell"/>
</dbReference>
<proteinExistence type="inferred from homology"/>
<organism evidence="3 4">
    <name type="scientific">Phyllobacterium pellucidum</name>
    <dbReference type="NCBI Taxonomy" id="2740464"/>
    <lineage>
        <taxon>Bacteria</taxon>
        <taxon>Pseudomonadati</taxon>
        <taxon>Pseudomonadota</taxon>
        <taxon>Alphaproteobacteria</taxon>
        <taxon>Hyphomicrobiales</taxon>
        <taxon>Phyllobacteriaceae</taxon>
        <taxon>Phyllobacterium</taxon>
    </lineage>
</organism>
<evidence type="ECO:0000313" key="4">
    <source>
        <dbReference type="Proteomes" id="UP000550508"/>
    </source>
</evidence>
<reference evidence="3 4" key="1">
    <citation type="submission" date="2020-05" db="EMBL/GenBank/DDBJ databases">
        <authorList>
            <person name="Kim M.K."/>
        </authorList>
    </citation>
    <scope>NUCLEOTIDE SEQUENCE [LARGE SCALE GENOMIC DNA]</scope>
    <source>
        <strain evidence="3 4">BT25</strain>
    </source>
</reference>
<keyword evidence="2" id="KW-0963">Cytoplasm</keyword>
<protein>
    <recommendedName>
        <fullName evidence="2">PF03932 family protein CutC</fullName>
    </recommendedName>
</protein>
<accession>A0A849VV00</accession>
<comment type="caution">
    <text evidence="2">Once thought to be involved in copper homeostasis, experiments in E.coli have shown this is not the case.</text>
</comment>
<comment type="similarity">
    <text evidence="1 2">Belongs to the CutC family.</text>
</comment>
<sequence>MSVLLEICVDSPEGLAAAIAGGADRIELCSALEVGGLTPTPGLIGQAAVAPIPIYAMIRPRPGHFVYGEADIDAMLREIDAMRSAGLAGVVFGANHADGTLDHTTLERLIRQCDGFGVTLHRAFDLVPDLDEAVETVIELGFERILTSGRALTGIEGIDDLERTFARADGRIKVMPGSGVNIGNVETLLKRIPFTEIHSSGSVDAPPLSEGARRLGFETPTQKMTSVERVRALKEFCLRA</sequence>
<comment type="caution">
    <text evidence="3">The sequence shown here is derived from an EMBL/GenBank/DDBJ whole genome shotgun (WGS) entry which is preliminary data.</text>
</comment>
<dbReference type="GO" id="GO:0005507">
    <property type="term" value="F:copper ion binding"/>
    <property type="evidence" value="ECO:0007669"/>
    <property type="project" value="TreeGrafter"/>
</dbReference>
<dbReference type="RefSeq" id="WP_113280322.1">
    <property type="nucleotide sequence ID" value="NZ_JABUMX010000002.1"/>
</dbReference>
<dbReference type="EMBL" id="JABUMX010000002">
    <property type="protein sequence ID" value="NTS31673.1"/>
    <property type="molecule type" value="Genomic_DNA"/>
</dbReference>